<organism evidence="2 3">
    <name type="scientific">Pseudomonas asplenii</name>
    <dbReference type="NCBI Taxonomy" id="53407"/>
    <lineage>
        <taxon>Bacteria</taxon>
        <taxon>Pseudomonadati</taxon>
        <taxon>Pseudomonadota</taxon>
        <taxon>Gammaproteobacteria</taxon>
        <taxon>Pseudomonadales</taxon>
        <taxon>Pseudomonadaceae</taxon>
        <taxon>Pseudomonas</taxon>
    </lineage>
</organism>
<evidence type="ECO:0000313" key="3">
    <source>
        <dbReference type="Proteomes" id="UP000182272"/>
    </source>
</evidence>
<feature type="region of interest" description="Disordered" evidence="1">
    <location>
        <begin position="1"/>
        <end position="38"/>
    </location>
</feature>
<evidence type="ECO:0000256" key="1">
    <source>
        <dbReference type="SAM" id="MobiDB-lite"/>
    </source>
</evidence>
<protein>
    <recommendedName>
        <fullName evidence="4">FlxA-like protein</fullName>
    </recommendedName>
</protein>
<gene>
    <name evidence="2" type="ORF">SAMN05216581_2598</name>
</gene>
<name>A0A1H6NLW6_9PSED</name>
<sequence>MVSISSVSIHSPTQPSVPAKAAAAAGKDEPVSSAGQAVEGVKVRISSEGLVASKAAGSASKTSGTAQAKQIEQLRKMMADLQKQIDEKRVQIQAVAGSHLSGEQKTQQMAALNSELATLSASLTSATATLFSLMKQKPTPALSTDPISVTAQVASSGGSAEAAPLDA</sequence>
<dbReference type="AlphaFoldDB" id="A0A1H6NLW6"/>
<dbReference type="Proteomes" id="UP000182272">
    <property type="component" value="Chromosome I"/>
</dbReference>
<proteinExistence type="predicted"/>
<accession>A0A1H6NLW6</accession>
<dbReference type="EMBL" id="LT629972">
    <property type="protein sequence ID" value="SEI13277.1"/>
    <property type="molecule type" value="Genomic_DNA"/>
</dbReference>
<evidence type="ECO:0000313" key="2">
    <source>
        <dbReference type="EMBL" id="SEI13277.1"/>
    </source>
</evidence>
<reference evidence="2 3" key="1">
    <citation type="submission" date="2016-10" db="EMBL/GenBank/DDBJ databases">
        <authorList>
            <person name="de Groot N.N."/>
        </authorList>
    </citation>
    <scope>NUCLEOTIDE SEQUENCE [LARGE SCALE GENOMIC DNA]</scope>
    <source>
        <strain evidence="2 3">LMG 2158</strain>
    </source>
</reference>
<feature type="compositionally biased region" description="Polar residues" evidence="1">
    <location>
        <begin position="1"/>
        <end position="16"/>
    </location>
</feature>
<evidence type="ECO:0008006" key="4">
    <source>
        <dbReference type="Google" id="ProtNLM"/>
    </source>
</evidence>
<dbReference type="RefSeq" id="WP_019363340.1">
    <property type="nucleotide sequence ID" value="NZ_LT629972.1"/>
</dbReference>